<evidence type="ECO:0000259" key="10">
    <source>
        <dbReference type="Pfam" id="PF25987"/>
    </source>
</evidence>
<dbReference type="AlphaFoldDB" id="A0AAJ7LDM6"/>
<keyword evidence="6 8" id="KW-0472">Membrane</keyword>
<sequence length="979" mass="105693">MFSLWNLYLLLPFSLPLLLHAIALSGENVKETQQLDTDTAVQHLTRPSQRLHRSGLAPVNPMFDPENADFLGLPLSWPLSSSEESDRQGVIGEYTDLQESTETSMYPNESGLSISRLTESAAEDVTSNESTQPERSSSGAVPPRPTQEQTLKYQAAETSTGSVLHSTQTEEDWATSLALQNDTTDSHLPFLLSGSLPSDRPDQDSTSLLSAGPGPSPEYTAPPAATVSLGWTTDLSVTTQGKTQEGTVPVRETEDGLTDITNPILHRGAVSIEAEKDDSGDEGLHVSRTSGTLLIDDHIDTSATPCKTTNHSWTPTYPDDFAPNESLRPSLALSPALYVPLYSDWNSALATWGFAWEAHIYGLGSVFSAFGLISVVCLLGLPLRCPPGSPYFTLLHLFLLAFAGIQAFCLLYDAYSHQDRLPPLGTLLLSELPFPCLISAFSLAFVLLSLHSRMRLSLSLPLAISTSFSALPKPHLLLCVSLLHFGVSLGCVGLLQLFHSLPTMILLFPQGLFVCLTVFLSCSYLIFYCLIRVDTKHIYRLNDNGENGGSPEVMRPASCPFAKVEDWRRAAGAGVGASLCLLGCGGLQLYGILHALGLGGVDGYGFQPWSWWGYQVGCRLCEIGVCLGLSLIGTHPLFCHNNSSLKTITHPRPGSWSRLSCSSPSRGLTLPSHGGANSPVLSSHDSWSQGKQEKLVVCDVTTKGQSEALPLCSIVDPPGNGLDCLPKSSQTRTTILPLPTPPSPPHKPKNAVESQLSSLDNLGLESDSTVDLRPPSPIDLSRSIDQALFSESLFSHSIFGLPRLFHTSSSHSLSSPSQGTSKQGPSSVENALYRTSSCGDVDQDKALPSSRSSQPHGSLTSNSKTPEQWDWKGSVSGSTQGLCSNPKETGKLRSHSWANRGQNFAQHSLPRAIPHLSYHRRYRTLSLASQDSQGSGRLAGTKHLSESKQLEWDMAVQAEFVNVCRQIDALSVCSDTIEL</sequence>
<dbReference type="InterPro" id="IPR059081">
    <property type="entry name" value="PRRT3-4"/>
</dbReference>
<accession>A0AAJ7LDM6</accession>
<feature type="compositionally biased region" description="Polar residues" evidence="7">
    <location>
        <begin position="125"/>
        <end position="139"/>
    </location>
</feature>
<proteinExistence type="predicted"/>
<comment type="subcellular location">
    <subcellularLocation>
        <location evidence="1">Membrane</location>
        <topology evidence="1">Multi-pass membrane protein</topology>
    </subcellularLocation>
</comment>
<feature type="transmembrane region" description="Helical" evidence="8">
    <location>
        <begin position="476"/>
        <end position="498"/>
    </location>
</feature>
<feature type="region of interest" description="Disordered" evidence="7">
    <location>
        <begin position="667"/>
        <end position="687"/>
    </location>
</feature>
<evidence type="ECO:0000256" key="3">
    <source>
        <dbReference type="ARBA" id="ARBA00022692"/>
    </source>
</evidence>
<dbReference type="PANTHER" id="PTHR35578">
    <property type="entry name" value="PROLINE-RICH TRANSMEMBRANE PROTEIN 4-RELATED"/>
    <property type="match status" value="1"/>
</dbReference>
<dbReference type="CTD" id="101886739"/>
<dbReference type="Pfam" id="PF25987">
    <property type="entry name" value="PRRT3"/>
    <property type="match status" value="1"/>
</dbReference>
<keyword evidence="4 9" id="KW-0732">Signal</keyword>
<feature type="compositionally biased region" description="Polar residues" evidence="7">
    <location>
        <begin position="875"/>
        <end position="887"/>
    </location>
</feature>
<dbReference type="PANTHER" id="PTHR35578:SF6">
    <property type="entry name" value="PROLINE-RICH TRANSMEMBRANE PROTEIN 4"/>
    <property type="match status" value="1"/>
</dbReference>
<feature type="region of interest" description="Disordered" evidence="7">
    <location>
        <begin position="809"/>
        <end position="893"/>
    </location>
</feature>
<evidence type="ECO:0000256" key="1">
    <source>
        <dbReference type="ARBA" id="ARBA00004141"/>
    </source>
</evidence>
<evidence type="ECO:0000256" key="5">
    <source>
        <dbReference type="ARBA" id="ARBA00022989"/>
    </source>
</evidence>
<reference evidence="12" key="1">
    <citation type="submission" date="2025-08" db="UniProtKB">
        <authorList>
            <consortium name="RefSeq"/>
        </authorList>
    </citation>
    <scope>IDENTIFICATION</scope>
    <source>
        <tissue evidence="12">Brain</tissue>
    </source>
</reference>
<feature type="compositionally biased region" description="Polar residues" evidence="7">
    <location>
        <begin position="849"/>
        <end position="866"/>
    </location>
</feature>
<feature type="compositionally biased region" description="Low complexity" evidence="7">
    <location>
        <begin position="809"/>
        <end position="821"/>
    </location>
</feature>
<feature type="region of interest" description="Disordered" evidence="7">
    <location>
        <begin position="723"/>
        <end position="756"/>
    </location>
</feature>
<organism evidence="11 12">
    <name type="scientific">Lates calcarifer</name>
    <name type="common">Barramundi</name>
    <name type="synonym">Holocentrus calcarifer</name>
    <dbReference type="NCBI Taxonomy" id="8187"/>
    <lineage>
        <taxon>Eukaryota</taxon>
        <taxon>Metazoa</taxon>
        <taxon>Chordata</taxon>
        <taxon>Craniata</taxon>
        <taxon>Vertebrata</taxon>
        <taxon>Euteleostomi</taxon>
        <taxon>Actinopterygii</taxon>
        <taxon>Neopterygii</taxon>
        <taxon>Teleostei</taxon>
        <taxon>Neoteleostei</taxon>
        <taxon>Acanthomorphata</taxon>
        <taxon>Carangaria</taxon>
        <taxon>Carangaria incertae sedis</taxon>
        <taxon>Centropomidae</taxon>
        <taxon>Lates</taxon>
    </lineage>
</organism>
<dbReference type="InterPro" id="IPR052836">
    <property type="entry name" value="PRRT_domain-containing"/>
</dbReference>
<evidence type="ECO:0000313" key="12">
    <source>
        <dbReference type="RefSeq" id="XP_018519370.1"/>
    </source>
</evidence>
<keyword evidence="2" id="KW-0597">Phosphoprotein</keyword>
<evidence type="ECO:0000256" key="6">
    <source>
        <dbReference type="ARBA" id="ARBA00023136"/>
    </source>
</evidence>
<evidence type="ECO:0000256" key="4">
    <source>
        <dbReference type="ARBA" id="ARBA00022729"/>
    </source>
</evidence>
<evidence type="ECO:0000313" key="11">
    <source>
        <dbReference type="Proteomes" id="UP000694890"/>
    </source>
</evidence>
<feature type="chain" id="PRO_5042611970" evidence="9">
    <location>
        <begin position="22"/>
        <end position="979"/>
    </location>
</feature>
<feature type="compositionally biased region" description="Polar residues" evidence="7">
    <location>
        <begin position="822"/>
        <end position="838"/>
    </location>
</feature>
<keyword evidence="3 8" id="KW-0812">Transmembrane</keyword>
<feature type="transmembrane region" description="Helical" evidence="8">
    <location>
        <begin position="504"/>
        <end position="531"/>
    </location>
</feature>
<gene>
    <name evidence="12" type="primary">prrt4a</name>
</gene>
<keyword evidence="5 8" id="KW-1133">Transmembrane helix</keyword>
<feature type="transmembrane region" description="Helical" evidence="8">
    <location>
        <begin position="360"/>
        <end position="381"/>
    </location>
</feature>
<feature type="domain" description="Proline-rich transmembrane protein 3/4" evidence="10">
    <location>
        <begin position="344"/>
        <end position="643"/>
    </location>
</feature>
<evidence type="ECO:0000256" key="2">
    <source>
        <dbReference type="ARBA" id="ARBA00022553"/>
    </source>
</evidence>
<evidence type="ECO:0000256" key="7">
    <source>
        <dbReference type="SAM" id="MobiDB-lite"/>
    </source>
</evidence>
<protein>
    <submittedName>
        <fullName evidence="12">LOW QUALITY PROTEIN: proline-rich transmembrane protein 4</fullName>
    </submittedName>
</protein>
<feature type="transmembrane region" description="Helical" evidence="8">
    <location>
        <begin position="432"/>
        <end position="450"/>
    </location>
</feature>
<feature type="region of interest" description="Disordered" evidence="7">
    <location>
        <begin position="190"/>
        <end position="224"/>
    </location>
</feature>
<dbReference type="RefSeq" id="XP_018519370.1">
    <property type="nucleotide sequence ID" value="XM_018663854.2"/>
</dbReference>
<dbReference type="GeneID" id="108875140"/>
<dbReference type="KEGG" id="lcf:108875140"/>
<feature type="region of interest" description="Disordered" evidence="7">
    <location>
        <begin position="119"/>
        <end position="150"/>
    </location>
</feature>
<feature type="transmembrane region" description="Helical" evidence="8">
    <location>
        <begin position="393"/>
        <end position="412"/>
    </location>
</feature>
<feature type="signal peptide" evidence="9">
    <location>
        <begin position="1"/>
        <end position="21"/>
    </location>
</feature>
<evidence type="ECO:0000256" key="8">
    <source>
        <dbReference type="SAM" id="Phobius"/>
    </source>
</evidence>
<evidence type="ECO:0000256" key="9">
    <source>
        <dbReference type="SAM" id="SignalP"/>
    </source>
</evidence>
<dbReference type="Proteomes" id="UP000694890">
    <property type="component" value="Linkage group LG10"/>
</dbReference>
<name>A0AAJ7LDM6_LATCA</name>